<feature type="transmembrane region" description="Helical" evidence="1">
    <location>
        <begin position="213"/>
        <end position="232"/>
    </location>
</feature>
<reference evidence="3 4" key="1">
    <citation type="submission" date="2023-05" db="EMBL/GenBank/DDBJ databases">
        <title>Corynebacterium suedekumii sp. nov. and Corynebacterium breve sp. nov. isolated from raw cow's milk.</title>
        <authorList>
            <person name="Baer M.K."/>
            <person name="Mehl L."/>
            <person name="Hellmuth R."/>
            <person name="Marke G."/>
            <person name="Lipski A."/>
        </authorList>
    </citation>
    <scope>NUCLEOTIDE SEQUENCE [LARGE SCALE GENOMIC DNA]</scope>
    <source>
        <strain evidence="3 4">R4</strain>
    </source>
</reference>
<proteinExistence type="predicted"/>
<feature type="transmembrane region" description="Helical" evidence="1">
    <location>
        <begin position="238"/>
        <end position="258"/>
    </location>
</feature>
<evidence type="ECO:0000259" key="2">
    <source>
        <dbReference type="Pfam" id="PF19053"/>
    </source>
</evidence>
<feature type="transmembrane region" description="Helical" evidence="1">
    <location>
        <begin position="374"/>
        <end position="391"/>
    </location>
</feature>
<organism evidence="3 4">
    <name type="scientific">Corynebacterium breve</name>
    <dbReference type="NCBI Taxonomy" id="3049799"/>
    <lineage>
        <taxon>Bacteria</taxon>
        <taxon>Bacillati</taxon>
        <taxon>Actinomycetota</taxon>
        <taxon>Actinomycetes</taxon>
        <taxon>Mycobacteriales</taxon>
        <taxon>Corynebacteriaceae</taxon>
        <taxon>Corynebacterium</taxon>
    </lineage>
</organism>
<dbReference type="InterPro" id="IPR044049">
    <property type="entry name" value="EccD_transm"/>
</dbReference>
<feature type="domain" description="EccD-like transmembrane" evidence="2">
    <location>
        <begin position="138"/>
        <end position="434"/>
    </location>
</feature>
<keyword evidence="1" id="KW-0812">Transmembrane</keyword>
<sequence length="434" mass="45026">MTSATHHVVRLTVRLDVGAHHSHADLTIPSSSTFGEALPEILGLIEAPVITQPWEFATAAGLVYPLDVPTHNLALRNGQVLVLRPRVEQAAPVVRDAAESLSAQADAHDQVGSVERATSVLGIFILTLLFSHVMKLPAAITLGAIIALLLSAFVQSQLISIYAIMGAGTAIALWVMGANPDASSVALGIIVGSVASCILLIGAGYVSRIGIRGLACGATAALVLIGGSVGVWLPSDTAPAGCAILIALGIVMAAPGIATRVVGLHIPRVPTAGEEMPDADDHQLDVDSRAKVAKLVSDGIPVGLAVGLLPAFWLLGFQGGEWAWALCSCFAAALAVHASRHHYPIPRISLVAIVMTALLTGVIALIRVDAHPGFLVAAGIIVLIAVSAPLWSHVVSEFEPTTIVWFERAEQVAIIAVIPLAIHLAGIFELIRGL</sequence>
<dbReference type="InterPro" id="IPR006707">
    <property type="entry name" value="T7SS_EccD"/>
</dbReference>
<evidence type="ECO:0000256" key="1">
    <source>
        <dbReference type="SAM" id="Phobius"/>
    </source>
</evidence>
<feature type="transmembrane region" description="Helical" evidence="1">
    <location>
        <begin position="322"/>
        <end position="338"/>
    </location>
</feature>
<feature type="transmembrane region" description="Helical" evidence="1">
    <location>
        <begin position="185"/>
        <end position="206"/>
    </location>
</feature>
<keyword evidence="4" id="KW-1185">Reference proteome</keyword>
<name>A0ABY8VKP1_9CORY</name>
<feature type="transmembrane region" description="Helical" evidence="1">
    <location>
        <begin position="295"/>
        <end position="316"/>
    </location>
</feature>
<feature type="transmembrane region" description="Helical" evidence="1">
    <location>
        <begin position="350"/>
        <end position="368"/>
    </location>
</feature>
<dbReference type="Proteomes" id="UP001225598">
    <property type="component" value="Chromosome"/>
</dbReference>
<feature type="transmembrane region" description="Helical" evidence="1">
    <location>
        <begin position="412"/>
        <end position="431"/>
    </location>
</feature>
<dbReference type="Pfam" id="PF19053">
    <property type="entry name" value="EccD"/>
    <property type="match status" value="1"/>
</dbReference>
<keyword evidence="1" id="KW-0472">Membrane</keyword>
<feature type="transmembrane region" description="Helical" evidence="1">
    <location>
        <begin position="136"/>
        <end position="154"/>
    </location>
</feature>
<feature type="transmembrane region" description="Helical" evidence="1">
    <location>
        <begin position="161"/>
        <end position="179"/>
    </location>
</feature>
<evidence type="ECO:0000313" key="3">
    <source>
        <dbReference type="EMBL" id="WIM68135.1"/>
    </source>
</evidence>
<keyword evidence="1" id="KW-1133">Transmembrane helix</keyword>
<dbReference type="EMBL" id="CP126969">
    <property type="protein sequence ID" value="WIM68135.1"/>
    <property type="molecule type" value="Genomic_DNA"/>
</dbReference>
<protein>
    <submittedName>
        <fullName evidence="3">Type VII secretion integral membrane protein EccD</fullName>
    </submittedName>
</protein>
<dbReference type="RefSeq" id="WP_284825487.1">
    <property type="nucleotide sequence ID" value="NZ_CP126969.1"/>
</dbReference>
<evidence type="ECO:0000313" key="4">
    <source>
        <dbReference type="Proteomes" id="UP001225598"/>
    </source>
</evidence>
<dbReference type="NCBIfam" id="TIGR03920">
    <property type="entry name" value="T7SS_EccD"/>
    <property type="match status" value="1"/>
</dbReference>
<gene>
    <name evidence="3" type="primary">eccD</name>
    <name evidence="3" type="ORF">QP027_01680</name>
</gene>
<accession>A0ABY8VKP1</accession>